<feature type="region of interest" description="Disordered" evidence="1">
    <location>
        <begin position="46"/>
        <end position="65"/>
    </location>
</feature>
<dbReference type="EMBL" id="SMKX01000018">
    <property type="protein sequence ID" value="TDD61050.1"/>
    <property type="molecule type" value="Genomic_DNA"/>
</dbReference>
<dbReference type="RefSeq" id="WP_132166666.1">
    <property type="nucleotide sequence ID" value="NZ_SMKX01000018.1"/>
</dbReference>
<comment type="caution">
    <text evidence="2">The sequence shown here is derived from an EMBL/GenBank/DDBJ whole genome shotgun (WGS) entry which is preliminary data.</text>
</comment>
<evidence type="ECO:0000313" key="3">
    <source>
        <dbReference type="Proteomes" id="UP000295124"/>
    </source>
</evidence>
<name>A0A4R4ZRQ2_9ACTN</name>
<accession>A0A4R4ZRQ2</accession>
<evidence type="ECO:0000313" key="2">
    <source>
        <dbReference type="EMBL" id="TDD61050.1"/>
    </source>
</evidence>
<proteinExistence type="predicted"/>
<dbReference type="AlphaFoldDB" id="A0A4R4ZRQ2"/>
<evidence type="ECO:0000256" key="1">
    <source>
        <dbReference type="SAM" id="MobiDB-lite"/>
    </source>
</evidence>
<dbReference type="Proteomes" id="UP000295124">
    <property type="component" value="Unassembled WGS sequence"/>
</dbReference>
<organism evidence="2 3">
    <name type="scientific">Kribbella antibiotica</name>
    <dbReference type="NCBI Taxonomy" id="190195"/>
    <lineage>
        <taxon>Bacteria</taxon>
        <taxon>Bacillati</taxon>
        <taxon>Actinomycetota</taxon>
        <taxon>Actinomycetes</taxon>
        <taxon>Propionibacteriales</taxon>
        <taxon>Kribbellaceae</taxon>
        <taxon>Kribbella</taxon>
    </lineage>
</organism>
<gene>
    <name evidence="2" type="ORF">E1263_08650</name>
</gene>
<reference evidence="2 3" key="1">
    <citation type="submission" date="2019-03" db="EMBL/GenBank/DDBJ databases">
        <title>Draft genome sequences of novel Actinobacteria.</title>
        <authorList>
            <person name="Sahin N."/>
            <person name="Ay H."/>
            <person name="Saygin H."/>
        </authorList>
    </citation>
    <scope>NUCLEOTIDE SEQUENCE [LARGE SCALE GENOMIC DNA]</scope>
    <source>
        <strain evidence="2 3">JCM 13523</strain>
    </source>
</reference>
<protein>
    <submittedName>
        <fullName evidence="2">Uncharacterized protein</fullName>
    </submittedName>
</protein>
<sequence>MALNRDEQLRASHSLTEQEIAELADRCPMPQRKLFEGWLRGERQLDGDLIDTGDSGAGDDHQGGI</sequence>
<keyword evidence="3" id="KW-1185">Reference proteome</keyword>